<dbReference type="Proteomes" id="UP000266239">
    <property type="component" value="Unassembled WGS sequence"/>
</dbReference>
<dbReference type="InterPro" id="IPR017998">
    <property type="entry name" value="Chaperone_TCP-1"/>
</dbReference>
<evidence type="ECO:0000256" key="6">
    <source>
        <dbReference type="ARBA" id="ARBA00022840"/>
    </source>
</evidence>
<name>A0A397BYM4_APHAT</name>
<evidence type="ECO:0000313" key="10">
    <source>
        <dbReference type="EMBL" id="RHY27613.1"/>
    </source>
</evidence>
<dbReference type="FunFam" id="3.50.7.10:FF:000010">
    <property type="entry name" value="T-complex protein 1 subunit delta"/>
    <property type="match status" value="1"/>
</dbReference>
<dbReference type="VEuPathDB" id="FungiDB:H257_13132"/>
<dbReference type="VEuPathDB" id="FungiDB:H257_13131"/>
<evidence type="ECO:0000256" key="7">
    <source>
        <dbReference type="ARBA" id="ARBA00023186"/>
    </source>
</evidence>
<dbReference type="PROSITE" id="PS00995">
    <property type="entry name" value="TCP1_3"/>
    <property type="match status" value="1"/>
</dbReference>
<dbReference type="Gene3D" id="3.30.260.10">
    <property type="entry name" value="TCP-1-like chaperonin intermediate domain"/>
    <property type="match status" value="1"/>
</dbReference>
<evidence type="ECO:0000313" key="11">
    <source>
        <dbReference type="Proteomes" id="UP000266239"/>
    </source>
</evidence>
<dbReference type="Pfam" id="PF00118">
    <property type="entry name" value="Cpn60_TCP1"/>
    <property type="match status" value="1"/>
</dbReference>
<dbReference type="InterPro" id="IPR053374">
    <property type="entry name" value="TCP-1_chaperonin"/>
</dbReference>
<accession>A0A397BYM4</accession>
<dbReference type="InterPro" id="IPR002423">
    <property type="entry name" value="Cpn60/GroEL/TCP-1"/>
</dbReference>
<dbReference type="InterPro" id="IPR002194">
    <property type="entry name" value="Chaperonin_TCP-1_CS"/>
</dbReference>
<gene>
    <name evidence="10" type="ORF">DYB25_002331</name>
</gene>
<dbReference type="Pfam" id="PF00300">
    <property type="entry name" value="His_Phos_1"/>
    <property type="match status" value="1"/>
</dbReference>
<evidence type="ECO:0000256" key="9">
    <source>
        <dbReference type="RuleBase" id="RU004192"/>
    </source>
</evidence>
<dbReference type="PROSITE" id="PS00751">
    <property type="entry name" value="TCP1_2"/>
    <property type="match status" value="1"/>
</dbReference>
<dbReference type="InterPro" id="IPR027413">
    <property type="entry name" value="GROEL-like_equatorial_sf"/>
</dbReference>
<dbReference type="InterPro" id="IPR027410">
    <property type="entry name" value="TCP-1-like_intermed_sf"/>
</dbReference>
<evidence type="ECO:0000256" key="5">
    <source>
        <dbReference type="ARBA" id="ARBA00022741"/>
    </source>
</evidence>
<dbReference type="SUPFAM" id="SSF54849">
    <property type="entry name" value="GroEL-intermediate domain like"/>
    <property type="match status" value="1"/>
</dbReference>
<dbReference type="InterPro" id="IPR054827">
    <property type="entry name" value="thermosome_alpha"/>
</dbReference>
<dbReference type="SUPFAM" id="SSF48592">
    <property type="entry name" value="GroEL equatorial domain-like"/>
    <property type="match status" value="1"/>
</dbReference>
<dbReference type="EMBL" id="QUTA01002321">
    <property type="protein sequence ID" value="RHY27613.1"/>
    <property type="molecule type" value="Genomic_DNA"/>
</dbReference>
<reference evidence="10 11" key="1">
    <citation type="submission" date="2018-08" db="EMBL/GenBank/DDBJ databases">
        <title>Aphanomyces genome sequencing and annotation.</title>
        <authorList>
            <person name="Minardi D."/>
            <person name="Oidtmann B."/>
            <person name="Van Der Giezen M."/>
            <person name="Studholme D.J."/>
        </authorList>
    </citation>
    <scope>NUCLEOTIDE SEQUENCE [LARGE SCALE GENOMIC DNA]</scope>
    <source>
        <strain evidence="10 11">Yx</strain>
    </source>
</reference>
<evidence type="ECO:0000256" key="3">
    <source>
        <dbReference type="ARBA" id="ARBA00016107"/>
    </source>
</evidence>
<dbReference type="InterPro" id="IPR029033">
    <property type="entry name" value="His_PPase_superfam"/>
</dbReference>
<evidence type="ECO:0000256" key="8">
    <source>
        <dbReference type="RuleBase" id="RU004187"/>
    </source>
</evidence>
<dbReference type="Gene3D" id="3.40.50.1240">
    <property type="entry name" value="Phosphoglycerate mutase-like"/>
    <property type="match status" value="1"/>
</dbReference>
<dbReference type="SUPFAM" id="SSF52029">
    <property type="entry name" value="GroEL apical domain-like"/>
    <property type="match status" value="1"/>
</dbReference>
<dbReference type="CDD" id="cd03338">
    <property type="entry name" value="TCP1_delta"/>
    <property type="match status" value="1"/>
</dbReference>
<dbReference type="NCBIfam" id="TIGR02342">
    <property type="entry name" value="chap_CCT_delta"/>
    <property type="match status" value="1"/>
</dbReference>
<dbReference type="InterPro" id="IPR013078">
    <property type="entry name" value="His_Pase_superF_clade-1"/>
</dbReference>
<dbReference type="GO" id="GO:0005737">
    <property type="term" value="C:cytoplasm"/>
    <property type="evidence" value="ECO:0007669"/>
    <property type="project" value="UniProtKB-SubCell"/>
</dbReference>
<feature type="non-terminal residue" evidence="10">
    <location>
        <position position="1"/>
    </location>
</feature>
<dbReference type="GO" id="GO:0051082">
    <property type="term" value="F:unfolded protein binding"/>
    <property type="evidence" value="ECO:0007669"/>
    <property type="project" value="InterPro"/>
</dbReference>
<dbReference type="SUPFAM" id="SSF53254">
    <property type="entry name" value="Phosphoglycerate mutase-like"/>
    <property type="match status" value="1"/>
</dbReference>
<dbReference type="InterPro" id="IPR027409">
    <property type="entry name" value="GroEL-like_apical_dom_sf"/>
</dbReference>
<dbReference type="NCBIfam" id="NF041083">
    <property type="entry name" value="thermosome_beta"/>
    <property type="match status" value="1"/>
</dbReference>
<dbReference type="PRINTS" id="PR00304">
    <property type="entry name" value="TCOMPLEXTCP1"/>
</dbReference>
<comment type="caution">
    <text evidence="10">The sequence shown here is derived from an EMBL/GenBank/DDBJ whole genome shotgun (WGS) entry which is preliminary data.</text>
</comment>
<dbReference type="GO" id="GO:0140662">
    <property type="term" value="F:ATP-dependent protein folding chaperone"/>
    <property type="evidence" value="ECO:0007669"/>
    <property type="project" value="InterPro"/>
</dbReference>
<dbReference type="PANTHER" id="PTHR11353">
    <property type="entry name" value="CHAPERONIN"/>
    <property type="match status" value="1"/>
</dbReference>
<keyword evidence="7 8" id="KW-0143">Chaperone</keyword>
<dbReference type="PROSITE" id="PS00750">
    <property type="entry name" value="TCP1_1"/>
    <property type="match status" value="1"/>
</dbReference>
<keyword evidence="5 8" id="KW-0547">Nucleotide-binding</keyword>
<sequence>YNVALRFQGRGIDSTLNKHGESQAKKLGLALQDVPLEGLYCSFLVRAKSTAAAIGAHHKLEPVVVDGLEEMYFGTCEGIKLDDLYDLWKSTVNAWVEGDLHAAWPEGESPVQVEKRGREALLGLLTPQAKHVALVCHGRFNKLLLSSLLYGDMTKVETITQDNTCINVLDFHHETKTFTPRFLNYTEHWTPTVMAPSAIQKAAPPARKGETLRGKAKEKDVRISNIIAAKAIANAIRTSLGPRGMDKMIQQGNGEVIISNDGATILTQMQVYHPTAKMLVDLSKSQDIEAGDGTTSVCVIAGALLSACEDLLEKGIHPTHISEAFGIASIKAEQILTAMSRPVDLANRNELIQCVTTSLSSKVISEYSDRLSPIAVDAVLNVIDIATATNVDLRDVKVVKQLGGTIDDSQLINGLVFSKGFEKTSGVDMPAMIENAKIALIQFCLSAPKTDMENNVVINDYSAMDRILREERKYILNLCKQVKKAGVNVLLIQKSILRDATNDLSLHFLAKMGIHVITDIERNDIEYISTTLGCLPVAHIESLTPDKLGTAGLVQEESLGGHKVVKITEVVKPGKTMSILVRGSNKLVLEEAERSLHDALCVVRSLVKKRFLICGGGAPEIEVALQLAEYGRTLEGTAAYCLQAFADALEVIPYTLAENAGLHPIGIVTELRAKHAAGDKAAGINVRKGGISNMYDLNVLQPLLVNTSEISLAAECVRMILKIDDIVMVR</sequence>
<evidence type="ECO:0000256" key="1">
    <source>
        <dbReference type="ARBA" id="ARBA00004496"/>
    </source>
</evidence>
<dbReference type="GO" id="GO:0016887">
    <property type="term" value="F:ATP hydrolysis activity"/>
    <property type="evidence" value="ECO:0007669"/>
    <property type="project" value="InterPro"/>
</dbReference>
<evidence type="ECO:0000256" key="4">
    <source>
        <dbReference type="ARBA" id="ARBA00022490"/>
    </source>
</evidence>
<protein>
    <recommendedName>
        <fullName evidence="3 9">T-complex protein 1 subunit delta</fullName>
    </recommendedName>
</protein>
<organism evidence="10 11">
    <name type="scientific">Aphanomyces astaci</name>
    <name type="common">Crayfish plague agent</name>
    <dbReference type="NCBI Taxonomy" id="112090"/>
    <lineage>
        <taxon>Eukaryota</taxon>
        <taxon>Sar</taxon>
        <taxon>Stramenopiles</taxon>
        <taxon>Oomycota</taxon>
        <taxon>Saprolegniomycetes</taxon>
        <taxon>Saprolegniales</taxon>
        <taxon>Verrucalvaceae</taxon>
        <taxon>Aphanomyces</taxon>
    </lineage>
</organism>
<dbReference type="CDD" id="cd07067">
    <property type="entry name" value="HP_PGM_like"/>
    <property type="match status" value="1"/>
</dbReference>
<dbReference type="NCBIfam" id="NF041082">
    <property type="entry name" value="thermosome_alpha"/>
    <property type="match status" value="1"/>
</dbReference>
<comment type="similarity">
    <text evidence="2 8">Belongs to the TCP-1 chaperonin family.</text>
</comment>
<proteinExistence type="inferred from homology"/>
<comment type="subcellular location">
    <subcellularLocation>
        <location evidence="1">Cytoplasm</location>
    </subcellularLocation>
</comment>
<keyword evidence="4" id="KW-0963">Cytoplasm</keyword>
<dbReference type="Gene3D" id="3.50.7.10">
    <property type="entry name" value="GroEL"/>
    <property type="match status" value="1"/>
</dbReference>
<dbReference type="Gene3D" id="1.10.560.10">
    <property type="entry name" value="GroEL-like equatorial domain"/>
    <property type="match status" value="1"/>
</dbReference>
<keyword evidence="6 8" id="KW-0067">ATP-binding</keyword>
<evidence type="ECO:0000256" key="2">
    <source>
        <dbReference type="ARBA" id="ARBA00008020"/>
    </source>
</evidence>
<dbReference type="AlphaFoldDB" id="A0A397BYM4"/>
<dbReference type="InterPro" id="IPR012717">
    <property type="entry name" value="Chap_CCT_delta"/>
</dbReference>
<dbReference type="GO" id="GO:0005524">
    <property type="term" value="F:ATP binding"/>
    <property type="evidence" value="ECO:0007669"/>
    <property type="project" value="UniProtKB-KW"/>
</dbReference>